<sequence>MDSHREANVSPLSPANVMPPPPLPWRAADHDKSTPKQKFEIKYRVKHPPKDYRYWDPKGAFDRMTMVEFEEHLNSTALICVRFLLKGLGVGSLRWDDEVDQGDDAGFQAMKEQLRDAMRGPPTLGENRTLRDAHSTCWGRKVKIGFGARADYLSVETEWG</sequence>
<protein>
    <submittedName>
        <fullName evidence="2">Uncharacterized protein</fullName>
    </submittedName>
</protein>
<evidence type="ECO:0000313" key="2">
    <source>
        <dbReference type="EMBL" id="KAF4978335.1"/>
    </source>
</evidence>
<feature type="region of interest" description="Disordered" evidence="1">
    <location>
        <begin position="1"/>
        <end position="36"/>
    </location>
</feature>
<dbReference type="OrthoDB" id="5138733at2759"/>
<organism evidence="2 3">
    <name type="scientific">Fusarium zealandicum</name>
    <dbReference type="NCBI Taxonomy" id="1053134"/>
    <lineage>
        <taxon>Eukaryota</taxon>
        <taxon>Fungi</taxon>
        <taxon>Dikarya</taxon>
        <taxon>Ascomycota</taxon>
        <taxon>Pezizomycotina</taxon>
        <taxon>Sordariomycetes</taxon>
        <taxon>Hypocreomycetidae</taxon>
        <taxon>Hypocreales</taxon>
        <taxon>Nectriaceae</taxon>
        <taxon>Fusarium</taxon>
        <taxon>Fusarium staphyleae species complex</taxon>
    </lineage>
</organism>
<accession>A0A8H4XKM6</accession>
<reference evidence="2" key="2">
    <citation type="submission" date="2020-05" db="EMBL/GenBank/DDBJ databases">
        <authorList>
            <person name="Kim H.-S."/>
            <person name="Proctor R.H."/>
            <person name="Brown D.W."/>
        </authorList>
    </citation>
    <scope>NUCLEOTIDE SEQUENCE</scope>
    <source>
        <strain evidence="2">NRRL 22465</strain>
    </source>
</reference>
<dbReference type="EMBL" id="JABEYC010000379">
    <property type="protein sequence ID" value="KAF4978335.1"/>
    <property type="molecule type" value="Genomic_DNA"/>
</dbReference>
<dbReference type="Proteomes" id="UP000635477">
    <property type="component" value="Unassembled WGS sequence"/>
</dbReference>
<gene>
    <name evidence="2" type="ORF">FZEAL_5257</name>
</gene>
<proteinExistence type="predicted"/>
<name>A0A8H4XKM6_9HYPO</name>
<evidence type="ECO:0000256" key="1">
    <source>
        <dbReference type="SAM" id="MobiDB-lite"/>
    </source>
</evidence>
<reference evidence="2" key="1">
    <citation type="journal article" date="2020" name="BMC Genomics">
        <title>Correction to: Identification and distribution of gene clusters required for synthesis of sphingolipid metabolism inhibitors in diverse species of the filamentous fungus Fusarium.</title>
        <authorList>
            <person name="Kim H.S."/>
            <person name="Lohmar J.M."/>
            <person name="Busman M."/>
            <person name="Brown D.W."/>
            <person name="Naumann T.A."/>
            <person name="Divon H.H."/>
            <person name="Lysoe E."/>
            <person name="Uhlig S."/>
            <person name="Proctor R.H."/>
        </authorList>
    </citation>
    <scope>NUCLEOTIDE SEQUENCE</scope>
    <source>
        <strain evidence="2">NRRL 22465</strain>
    </source>
</reference>
<keyword evidence="3" id="KW-1185">Reference proteome</keyword>
<comment type="caution">
    <text evidence="2">The sequence shown here is derived from an EMBL/GenBank/DDBJ whole genome shotgun (WGS) entry which is preliminary data.</text>
</comment>
<feature type="compositionally biased region" description="Basic and acidic residues" evidence="1">
    <location>
        <begin position="27"/>
        <end position="36"/>
    </location>
</feature>
<dbReference type="AlphaFoldDB" id="A0A8H4XKM6"/>
<evidence type="ECO:0000313" key="3">
    <source>
        <dbReference type="Proteomes" id="UP000635477"/>
    </source>
</evidence>